<comment type="caution">
    <text evidence="2">The sequence shown here is derived from an EMBL/GenBank/DDBJ whole genome shotgun (WGS) entry which is preliminary data.</text>
</comment>
<accession>A0A3N0CS13</accession>
<feature type="compositionally biased region" description="Low complexity" evidence="1">
    <location>
        <begin position="95"/>
        <end position="105"/>
    </location>
</feature>
<feature type="region of interest" description="Disordered" evidence="1">
    <location>
        <begin position="43"/>
        <end position="136"/>
    </location>
</feature>
<dbReference type="Proteomes" id="UP000267128">
    <property type="component" value="Unassembled WGS sequence"/>
</dbReference>
<name>A0A3N0CS13_9ACTN</name>
<evidence type="ECO:0000313" key="2">
    <source>
        <dbReference type="EMBL" id="RNL66247.1"/>
    </source>
</evidence>
<keyword evidence="3" id="KW-1185">Reference proteome</keyword>
<reference evidence="2 3" key="1">
    <citation type="submission" date="2018-11" db="EMBL/GenBank/DDBJ databases">
        <authorList>
            <person name="Li F."/>
        </authorList>
    </citation>
    <scope>NUCLEOTIDE SEQUENCE [LARGE SCALE GENOMIC DNA]</scope>
    <source>
        <strain evidence="2 3">Gsoil 097</strain>
    </source>
</reference>
<feature type="compositionally biased region" description="Acidic residues" evidence="1">
    <location>
        <begin position="83"/>
        <end position="92"/>
    </location>
</feature>
<dbReference type="AlphaFoldDB" id="A0A3N0CS13"/>
<sequence>MSARVMRYTVVRRHPDTDIPTALVAGKPVPDWAKDLVQAEDLVAANGEAVQETPATPEPAATPVVPATPPAAPVEPADPAAGTDDDGTDDGADGSGNDNHGAGAPPAAPTPDYSALKKGELQAEVEKRNQGREDDDLIVVEGKGHVADLVAALQADDVAQSDTGN</sequence>
<feature type="compositionally biased region" description="Basic and acidic residues" evidence="1">
    <location>
        <begin position="115"/>
        <end position="132"/>
    </location>
</feature>
<gene>
    <name evidence="2" type="ORF">EFK50_01065</name>
</gene>
<evidence type="ECO:0000256" key="1">
    <source>
        <dbReference type="SAM" id="MobiDB-lite"/>
    </source>
</evidence>
<dbReference type="EMBL" id="RJSE01000001">
    <property type="protein sequence ID" value="RNL66247.1"/>
    <property type="molecule type" value="Genomic_DNA"/>
</dbReference>
<evidence type="ECO:0000313" key="3">
    <source>
        <dbReference type="Proteomes" id="UP000267128"/>
    </source>
</evidence>
<protein>
    <submittedName>
        <fullName evidence="2">Uncharacterized protein</fullName>
    </submittedName>
</protein>
<dbReference type="RefSeq" id="WP_123225692.1">
    <property type="nucleotide sequence ID" value="NZ_RJSE01000001.1"/>
</dbReference>
<organism evidence="2 3">
    <name type="scientific">Nocardioides marmoriginsengisoli</name>
    <dbReference type="NCBI Taxonomy" id="661483"/>
    <lineage>
        <taxon>Bacteria</taxon>
        <taxon>Bacillati</taxon>
        <taxon>Actinomycetota</taxon>
        <taxon>Actinomycetes</taxon>
        <taxon>Propionibacteriales</taxon>
        <taxon>Nocardioidaceae</taxon>
        <taxon>Nocardioides</taxon>
    </lineage>
</organism>
<proteinExistence type="predicted"/>
<dbReference type="OrthoDB" id="4955076at2"/>
<feature type="compositionally biased region" description="Low complexity" evidence="1">
    <location>
        <begin position="48"/>
        <end position="65"/>
    </location>
</feature>